<dbReference type="InterPro" id="IPR024078">
    <property type="entry name" value="LmbE-like_dom_sf"/>
</dbReference>
<evidence type="ECO:0000313" key="1">
    <source>
        <dbReference type="EMBL" id="ABD06776.1"/>
    </source>
</evidence>
<proteinExistence type="predicted"/>
<dbReference type="RefSeq" id="WP_011440964.1">
    <property type="nucleotide sequence ID" value="NC_007778.1"/>
</dbReference>
<protein>
    <submittedName>
        <fullName evidence="1">Uncharacterized protein</fullName>
    </submittedName>
</protein>
<organism evidence="1 2">
    <name type="scientific">Rhodopseudomonas palustris (strain HaA2)</name>
    <dbReference type="NCBI Taxonomy" id="316058"/>
    <lineage>
        <taxon>Bacteria</taxon>
        <taxon>Pseudomonadati</taxon>
        <taxon>Pseudomonadota</taxon>
        <taxon>Alphaproteobacteria</taxon>
        <taxon>Hyphomicrobiales</taxon>
        <taxon>Nitrobacteraceae</taxon>
        <taxon>Rhodopseudomonas</taxon>
    </lineage>
</organism>
<evidence type="ECO:0000313" key="2">
    <source>
        <dbReference type="Proteomes" id="UP000008809"/>
    </source>
</evidence>
<dbReference type="Proteomes" id="UP000008809">
    <property type="component" value="Chromosome"/>
</dbReference>
<dbReference type="SUPFAM" id="SSF102588">
    <property type="entry name" value="LmbE-like"/>
    <property type="match status" value="1"/>
</dbReference>
<dbReference type="Gene3D" id="3.40.50.10320">
    <property type="entry name" value="LmbE-like"/>
    <property type="match status" value="1"/>
</dbReference>
<keyword evidence="2" id="KW-1185">Reference proteome</keyword>
<reference evidence="1 2" key="1">
    <citation type="submission" date="2006-01" db="EMBL/GenBank/DDBJ databases">
        <title>Complete sequence of Rhodopseudomonas palustris HaA2.</title>
        <authorList>
            <consortium name="US DOE Joint Genome Institute"/>
            <person name="Copeland A."/>
            <person name="Lucas S."/>
            <person name="Lapidus A."/>
            <person name="Barry K."/>
            <person name="Detter J.C."/>
            <person name="Glavina T."/>
            <person name="Hammon N."/>
            <person name="Israni S."/>
            <person name="Pitluck S."/>
            <person name="Chain P."/>
            <person name="Malfatti S."/>
            <person name="Shin M."/>
            <person name="Vergez L."/>
            <person name="Schmutz J."/>
            <person name="Larimer F."/>
            <person name="Land M."/>
            <person name="Hauser L."/>
            <person name="Pelletier D.A."/>
            <person name="Kyrpides N."/>
            <person name="Anderson I."/>
            <person name="Oda Y."/>
            <person name="Harwood C.S."/>
            <person name="Richardson P."/>
        </authorList>
    </citation>
    <scope>NUCLEOTIDE SEQUENCE [LARGE SCALE GENOMIC DNA]</scope>
    <source>
        <strain evidence="1 2">HaA2</strain>
    </source>
</reference>
<dbReference type="AlphaFoldDB" id="Q2IYD4"/>
<dbReference type="eggNOG" id="COG2120">
    <property type="taxonomic scope" value="Bacteria"/>
</dbReference>
<gene>
    <name evidence="1" type="ordered locus">RPB_2070</name>
</gene>
<dbReference type="OrthoDB" id="116799at2"/>
<accession>Q2IYD4</accession>
<sequence>MNAAGRSIEIDRCARDAVALLPHVVPHRDGLQTLGGRVIALPAPARALVARFAEGHEFDDDELSDSERAAARDLIEAGYLLRLPPARPIDRAAPVDVVLSPHIDDAALSLGGTIAQARRRTLVVNAFTSQSYQTGLRVPPERLDAVACAEDRLAGRLLGYDAVSLGLAGAQDRHRLGLSATMGWPPRDVADRFAGEIDAVAQRAVAAIRNALGRAAIGSLYAPAAIGGHLDHVVVALAGPAIAAALGLSPGAVAYYEDLPYAAAGWRGGVELRERAPRFRDISAALERKRAALAIFKTRLRAPQIELCIAHAARIAQRGAVERCYRRSGDEVQAEDGG</sequence>
<dbReference type="HOGENOM" id="CLU_821049_0_0_5"/>
<dbReference type="STRING" id="316058.RPB_2070"/>
<dbReference type="EMBL" id="CP000250">
    <property type="protein sequence ID" value="ABD06776.1"/>
    <property type="molecule type" value="Genomic_DNA"/>
</dbReference>
<name>Q2IYD4_RHOP2</name>
<dbReference type="KEGG" id="rpb:RPB_2070"/>